<evidence type="ECO:0000256" key="4">
    <source>
        <dbReference type="ARBA" id="ARBA00023136"/>
    </source>
</evidence>
<evidence type="ECO:0000256" key="2">
    <source>
        <dbReference type="ARBA" id="ARBA00022692"/>
    </source>
</evidence>
<dbReference type="InterPro" id="IPR037185">
    <property type="entry name" value="EmrE-like"/>
</dbReference>
<feature type="transmembrane region" description="Helical" evidence="5">
    <location>
        <begin position="206"/>
        <end position="225"/>
    </location>
</feature>
<dbReference type="Pfam" id="PF00892">
    <property type="entry name" value="EamA"/>
    <property type="match status" value="1"/>
</dbReference>
<feature type="transmembrane region" description="Helical" evidence="5">
    <location>
        <begin position="237"/>
        <end position="256"/>
    </location>
</feature>
<name>A0A1J7JE39_9PEZI</name>
<feature type="transmembrane region" description="Helical" evidence="5">
    <location>
        <begin position="180"/>
        <end position="200"/>
    </location>
</feature>
<dbReference type="OrthoDB" id="306876at2759"/>
<dbReference type="STRING" id="1408157.A0A1J7JE39"/>
<dbReference type="EMBL" id="KV875099">
    <property type="protein sequence ID" value="OIW27968.1"/>
    <property type="molecule type" value="Genomic_DNA"/>
</dbReference>
<evidence type="ECO:0000313" key="8">
    <source>
        <dbReference type="Proteomes" id="UP000182658"/>
    </source>
</evidence>
<evidence type="ECO:0000256" key="5">
    <source>
        <dbReference type="SAM" id="Phobius"/>
    </source>
</evidence>
<reference evidence="7 8" key="1">
    <citation type="submission" date="2016-10" db="EMBL/GenBank/DDBJ databases">
        <title>Draft genome sequence of Coniochaeta ligniaria NRRL30616, a lignocellulolytic fungus for bioabatement of inhibitors in plant biomass hydrolysates.</title>
        <authorList>
            <consortium name="DOE Joint Genome Institute"/>
            <person name="Jimenez D.J."/>
            <person name="Hector R.E."/>
            <person name="Riley R."/>
            <person name="Sun H."/>
            <person name="Grigoriev I.V."/>
            <person name="Van Elsas J.D."/>
            <person name="Nichols N.N."/>
        </authorList>
    </citation>
    <scope>NUCLEOTIDE SEQUENCE [LARGE SCALE GENOMIC DNA]</scope>
    <source>
        <strain evidence="7 8">NRRL 30616</strain>
    </source>
</reference>
<evidence type="ECO:0000313" key="7">
    <source>
        <dbReference type="EMBL" id="OIW27968.1"/>
    </source>
</evidence>
<accession>A0A1J7JE39</accession>
<dbReference type="Proteomes" id="UP000182658">
    <property type="component" value="Unassembled WGS sequence"/>
</dbReference>
<keyword evidence="2 5" id="KW-0812">Transmembrane</keyword>
<dbReference type="GO" id="GO:0016020">
    <property type="term" value="C:membrane"/>
    <property type="evidence" value="ECO:0007669"/>
    <property type="project" value="UniProtKB-SubCell"/>
</dbReference>
<dbReference type="InterPro" id="IPR000620">
    <property type="entry name" value="EamA_dom"/>
</dbReference>
<evidence type="ECO:0000259" key="6">
    <source>
        <dbReference type="Pfam" id="PF00892"/>
    </source>
</evidence>
<dbReference type="SUPFAM" id="SSF103481">
    <property type="entry name" value="Multidrug resistance efflux transporter EmrE"/>
    <property type="match status" value="1"/>
</dbReference>
<feature type="transmembrane region" description="Helical" evidence="5">
    <location>
        <begin position="110"/>
        <end position="128"/>
    </location>
</feature>
<proteinExistence type="predicted"/>
<feature type="transmembrane region" description="Helical" evidence="5">
    <location>
        <begin position="295"/>
        <end position="315"/>
    </location>
</feature>
<keyword evidence="3 5" id="KW-1133">Transmembrane helix</keyword>
<sequence>MSPILEFHAQKPHVDDDDREHDIIDYLSLPDPASGKPKYDDFASTKLNNGLLDPEAFRSLTASPYSETGGRLSPFSIRDEASSPIPYPTPQTWKSRTIASTLSFWRRNRGVILVALAQFFGALMNLSARLLELDGEGMNPLQILFARMSLTTLFSCIYAYKTHVPDFPLGPKIRQVRLLLVVRGFSGFFGIFGMWFSMMYLPLAEATVITFLAPCVAGYICHVLLHDPYTRKEQIASLLALVGVVFIARPGSLFGFGGGGEGTAAPITGVEMVGNATQGEHHPQTAEEATPAQRLMAIGIALVGVMGAAGAFTTIRWIGNRAHAQEGGDEQGAG</sequence>
<feature type="domain" description="EamA" evidence="6">
    <location>
        <begin position="109"/>
        <end position="248"/>
    </location>
</feature>
<dbReference type="FunCoup" id="A0A1J7JE39">
    <property type="interactions" value="131"/>
</dbReference>
<dbReference type="AlphaFoldDB" id="A0A1J7JE39"/>
<evidence type="ECO:0000256" key="3">
    <source>
        <dbReference type="ARBA" id="ARBA00022989"/>
    </source>
</evidence>
<feature type="transmembrane region" description="Helical" evidence="5">
    <location>
        <begin position="140"/>
        <end position="160"/>
    </location>
</feature>
<keyword evidence="8" id="KW-1185">Reference proteome</keyword>
<evidence type="ECO:0000256" key="1">
    <source>
        <dbReference type="ARBA" id="ARBA00004141"/>
    </source>
</evidence>
<dbReference type="InParanoid" id="A0A1J7JE39"/>
<protein>
    <recommendedName>
        <fullName evidence="6">EamA domain-containing protein</fullName>
    </recommendedName>
</protein>
<dbReference type="PANTHER" id="PTHR22911">
    <property type="entry name" value="ACYL-MALONYL CONDENSING ENZYME-RELATED"/>
    <property type="match status" value="1"/>
</dbReference>
<keyword evidence="4 5" id="KW-0472">Membrane</keyword>
<organism evidence="7 8">
    <name type="scientific">Coniochaeta ligniaria NRRL 30616</name>
    <dbReference type="NCBI Taxonomy" id="1408157"/>
    <lineage>
        <taxon>Eukaryota</taxon>
        <taxon>Fungi</taxon>
        <taxon>Dikarya</taxon>
        <taxon>Ascomycota</taxon>
        <taxon>Pezizomycotina</taxon>
        <taxon>Sordariomycetes</taxon>
        <taxon>Sordariomycetidae</taxon>
        <taxon>Coniochaetales</taxon>
        <taxon>Coniochaetaceae</taxon>
        <taxon>Coniochaeta</taxon>
    </lineage>
</organism>
<comment type="subcellular location">
    <subcellularLocation>
        <location evidence="1">Membrane</location>
        <topology evidence="1">Multi-pass membrane protein</topology>
    </subcellularLocation>
</comment>
<dbReference type="PANTHER" id="PTHR22911:SF6">
    <property type="entry name" value="SOLUTE CARRIER FAMILY 35 MEMBER G1"/>
    <property type="match status" value="1"/>
</dbReference>
<gene>
    <name evidence="7" type="ORF">CONLIGDRAFT_634299</name>
</gene>